<dbReference type="SUPFAM" id="SSF141371">
    <property type="entry name" value="PilZ domain-like"/>
    <property type="match status" value="1"/>
</dbReference>
<keyword evidence="5" id="KW-1185">Reference proteome</keyword>
<dbReference type="CDD" id="cd01949">
    <property type="entry name" value="GGDEF"/>
    <property type="match status" value="1"/>
</dbReference>
<name>A0A1I3R935_9BACT</name>
<dbReference type="SMART" id="SM00267">
    <property type="entry name" value="GGDEF"/>
    <property type="match status" value="1"/>
</dbReference>
<dbReference type="InterPro" id="IPR000160">
    <property type="entry name" value="GGDEF_dom"/>
</dbReference>
<dbReference type="SUPFAM" id="SSF55073">
    <property type="entry name" value="Nucleotide cyclase"/>
    <property type="match status" value="1"/>
</dbReference>
<dbReference type="EMBL" id="FORX01000003">
    <property type="protein sequence ID" value="SFJ43134.1"/>
    <property type="molecule type" value="Genomic_DNA"/>
</dbReference>
<dbReference type="InterPro" id="IPR043128">
    <property type="entry name" value="Rev_trsase/Diguanyl_cyclase"/>
</dbReference>
<dbReference type="OrthoDB" id="5409144at2"/>
<dbReference type="Gene3D" id="3.30.450.40">
    <property type="match status" value="1"/>
</dbReference>
<evidence type="ECO:0000313" key="4">
    <source>
        <dbReference type="EMBL" id="SFJ43134.1"/>
    </source>
</evidence>
<dbReference type="STRING" id="52560.SAMN04488082_10388"/>
<gene>
    <name evidence="4" type="ORF">SAMN04488082_10388</name>
</gene>
<dbReference type="Proteomes" id="UP000198635">
    <property type="component" value="Unassembled WGS sequence"/>
</dbReference>
<sequence length="448" mass="50382">MEPLTPSSCINVLLGISRGLSHRTSIQKTLEEICVHVESFFSPRHLAFLLVDPDTGDLTFNHVVGEKTDLVSGKKLRKGTGLAGWVAEMGEALLIEDTARDPRFTTQFLTAKTKGCSTVMAVPLKSGDMVYGVLELIDTQHGEPFTKRNLTDFAAIAEVTAVALERAYYFQAMRRMAETDQLTGLPNKRTFDRYMEREIEVCKRYGTPSSVLMVTIENLRRLNEEYGPSSVDKIIQMLAGVLGDEVRKVDVPCRIASNKFAVIMPNTARPAALDVSQRINTKIAQQSATRQMPYFSVLLDVVSGIQDDVAPLLGICDTSRTTTRGFRKFRNVAANLVLLLNEEKQAMERRQYYRKNVQLAGLFENPETGETGDFLLENVSLNGVGFTTLLSHRLVRGALIKIRFRLDDSRRTEVTRLTRVKYMSERYVGCQFADQKSYDSDLGFYLMR</sequence>
<feature type="domain" description="GGDEF" evidence="3">
    <location>
        <begin position="207"/>
        <end position="342"/>
    </location>
</feature>
<dbReference type="NCBIfam" id="TIGR00254">
    <property type="entry name" value="GGDEF"/>
    <property type="match status" value="1"/>
</dbReference>
<evidence type="ECO:0000313" key="5">
    <source>
        <dbReference type="Proteomes" id="UP000198635"/>
    </source>
</evidence>
<reference evidence="5" key="1">
    <citation type="submission" date="2016-10" db="EMBL/GenBank/DDBJ databases">
        <authorList>
            <person name="Varghese N."/>
            <person name="Submissions S."/>
        </authorList>
    </citation>
    <scope>NUCLEOTIDE SEQUENCE [LARGE SCALE GENOMIC DNA]</scope>
    <source>
        <strain evidence="5">DSM 5918</strain>
    </source>
</reference>
<dbReference type="Pfam" id="PF01590">
    <property type="entry name" value="GAF"/>
    <property type="match status" value="1"/>
</dbReference>
<evidence type="ECO:0000256" key="1">
    <source>
        <dbReference type="ARBA" id="ARBA00012528"/>
    </source>
</evidence>
<dbReference type="RefSeq" id="WP_092372947.1">
    <property type="nucleotide sequence ID" value="NZ_FORX01000003.1"/>
</dbReference>
<dbReference type="InterPro" id="IPR029016">
    <property type="entry name" value="GAF-like_dom_sf"/>
</dbReference>
<protein>
    <recommendedName>
        <fullName evidence="1">diguanylate cyclase</fullName>
        <ecNumber evidence="1">2.7.7.65</ecNumber>
    </recommendedName>
</protein>
<dbReference type="InterPro" id="IPR029787">
    <property type="entry name" value="Nucleotide_cyclase"/>
</dbReference>
<accession>A0A1I3R935</accession>
<proteinExistence type="predicted"/>
<dbReference type="Pfam" id="PF00990">
    <property type="entry name" value="GGDEF"/>
    <property type="match status" value="1"/>
</dbReference>
<dbReference type="InterPro" id="IPR050469">
    <property type="entry name" value="Diguanylate_Cyclase"/>
</dbReference>
<organism evidence="4 5">
    <name type="scientific">Desulfomicrobium apsheronum</name>
    <dbReference type="NCBI Taxonomy" id="52560"/>
    <lineage>
        <taxon>Bacteria</taxon>
        <taxon>Pseudomonadati</taxon>
        <taxon>Thermodesulfobacteriota</taxon>
        <taxon>Desulfovibrionia</taxon>
        <taxon>Desulfovibrionales</taxon>
        <taxon>Desulfomicrobiaceae</taxon>
        <taxon>Desulfomicrobium</taxon>
    </lineage>
</organism>
<dbReference type="AlphaFoldDB" id="A0A1I3R935"/>
<dbReference type="Gene3D" id="2.40.10.220">
    <property type="entry name" value="predicted glycosyltransferase like domains"/>
    <property type="match status" value="1"/>
</dbReference>
<dbReference type="InterPro" id="IPR003018">
    <property type="entry name" value="GAF"/>
</dbReference>
<dbReference type="PANTHER" id="PTHR45138:SF9">
    <property type="entry name" value="DIGUANYLATE CYCLASE DGCM-RELATED"/>
    <property type="match status" value="1"/>
</dbReference>
<dbReference type="SUPFAM" id="SSF55781">
    <property type="entry name" value="GAF domain-like"/>
    <property type="match status" value="1"/>
</dbReference>
<dbReference type="PROSITE" id="PS50887">
    <property type="entry name" value="GGDEF"/>
    <property type="match status" value="1"/>
</dbReference>
<comment type="catalytic activity">
    <reaction evidence="2">
        <text>2 GTP = 3',3'-c-di-GMP + 2 diphosphate</text>
        <dbReference type="Rhea" id="RHEA:24898"/>
        <dbReference type="ChEBI" id="CHEBI:33019"/>
        <dbReference type="ChEBI" id="CHEBI:37565"/>
        <dbReference type="ChEBI" id="CHEBI:58805"/>
        <dbReference type="EC" id="2.7.7.65"/>
    </reaction>
</comment>
<evidence type="ECO:0000259" key="3">
    <source>
        <dbReference type="PROSITE" id="PS50887"/>
    </source>
</evidence>
<dbReference type="GO" id="GO:0052621">
    <property type="term" value="F:diguanylate cyclase activity"/>
    <property type="evidence" value="ECO:0007669"/>
    <property type="project" value="UniProtKB-EC"/>
</dbReference>
<dbReference type="SMART" id="SM00065">
    <property type="entry name" value="GAF"/>
    <property type="match status" value="1"/>
</dbReference>
<evidence type="ECO:0000256" key="2">
    <source>
        <dbReference type="ARBA" id="ARBA00034247"/>
    </source>
</evidence>
<dbReference type="PANTHER" id="PTHR45138">
    <property type="entry name" value="REGULATORY COMPONENTS OF SENSORY TRANSDUCTION SYSTEM"/>
    <property type="match status" value="1"/>
</dbReference>
<dbReference type="EC" id="2.7.7.65" evidence="1"/>
<dbReference type="Gene3D" id="3.30.70.270">
    <property type="match status" value="1"/>
</dbReference>